<protein>
    <submittedName>
        <fullName evidence="4">Glycoside hydrolase family 2 protein</fullName>
    </submittedName>
</protein>
<dbReference type="Pfam" id="PF22666">
    <property type="entry name" value="Glyco_hydro_2_N2"/>
    <property type="match status" value="1"/>
</dbReference>
<dbReference type="EMBL" id="DSDK01000475">
    <property type="protein sequence ID" value="HDR51692.1"/>
    <property type="molecule type" value="Genomic_DNA"/>
</dbReference>
<name>A0A831LS27_9BACT</name>
<dbReference type="InterPro" id="IPR050887">
    <property type="entry name" value="Beta-mannosidase_GH2"/>
</dbReference>
<dbReference type="InterPro" id="IPR008979">
    <property type="entry name" value="Galactose-bd-like_sf"/>
</dbReference>
<gene>
    <name evidence="4" type="ORF">ENN90_08760</name>
</gene>
<evidence type="ECO:0000259" key="3">
    <source>
        <dbReference type="Pfam" id="PF22666"/>
    </source>
</evidence>
<dbReference type="PANTHER" id="PTHR43730">
    <property type="entry name" value="BETA-MANNOSIDASE"/>
    <property type="match status" value="1"/>
</dbReference>
<keyword evidence="2" id="KW-0326">Glycosidase</keyword>
<feature type="non-terminal residue" evidence="4">
    <location>
        <position position="150"/>
    </location>
</feature>
<accession>A0A831LS27</accession>
<organism evidence="4">
    <name type="scientific">Mariniphaga anaerophila</name>
    <dbReference type="NCBI Taxonomy" id="1484053"/>
    <lineage>
        <taxon>Bacteria</taxon>
        <taxon>Pseudomonadati</taxon>
        <taxon>Bacteroidota</taxon>
        <taxon>Bacteroidia</taxon>
        <taxon>Marinilabiliales</taxon>
        <taxon>Prolixibacteraceae</taxon>
        <taxon>Mariniphaga</taxon>
    </lineage>
</organism>
<dbReference type="AlphaFoldDB" id="A0A831LS27"/>
<evidence type="ECO:0000313" key="4">
    <source>
        <dbReference type="EMBL" id="HDR51692.1"/>
    </source>
</evidence>
<evidence type="ECO:0000256" key="1">
    <source>
        <dbReference type="ARBA" id="ARBA00022801"/>
    </source>
</evidence>
<sequence>MLAISLLVFWGCQQEIKDPNLMIQKEIHEGWTFRQANEGEWLPATVPGTVHTDLLDNGVIDDPYYRLNELDLQWIDKVDWEYKTTFTVDENLLNRDRVQLDFKGLDTYADVYLNGEQILAANNMFREWQVDVKKLLNEGENELHIRFRSP</sequence>
<proteinExistence type="predicted"/>
<dbReference type="InterPro" id="IPR054593">
    <property type="entry name" value="Beta-mannosidase-like_N2"/>
</dbReference>
<keyword evidence="1 4" id="KW-0378">Hydrolase</keyword>
<dbReference type="SUPFAM" id="SSF49785">
    <property type="entry name" value="Galactose-binding domain-like"/>
    <property type="match status" value="1"/>
</dbReference>
<feature type="domain" description="Beta-mannosidase-like galactose-binding" evidence="3">
    <location>
        <begin position="31"/>
        <end position="150"/>
    </location>
</feature>
<dbReference type="Proteomes" id="UP000886047">
    <property type="component" value="Unassembled WGS sequence"/>
</dbReference>
<dbReference type="Gene3D" id="2.60.120.260">
    <property type="entry name" value="Galactose-binding domain-like"/>
    <property type="match status" value="1"/>
</dbReference>
<dbReference type="GO" id="GO:0004567">
    <property type="term" value="F:beta-mannosidase activity"/>
    <property type="evidence" value="ECO:0007669"/>
    <property type="project" value="TreeGrafter"/>
</dbReference>
<evidence type="ECO:0000256" key="2">
    <source>
        <dbReference type="ARBA" id="ARBA00023295"/>
    </source>
</evidence>
<comment type="caution">
    <text evidence="4">The sequence shown here is derived from an EMBL/GenBank/DDBJ whole genome shotgun (WGS) entry which is preliminary data.</text>
</comment>
<dbReference type="PANTHER" id="PTHR43730:SF1">
    <property type="entry name" value="BETA-MANNOSIDASE"/>
    <property type="match status" value="1"/>
</dbReference>
<dbReference type="GO" id="GO:0006516">
    <property type="term" value="P:glycoprotein catabolic process"/>
    <property type="evidence" value="ECO:0007669"/>
    <property type="project" value="TreeGrafter"/>
</dbReference>
<reference evidence="4" key="1">
    <citation type="journal article" date="2020" name="mSystems">
        <title>Genome- and Community-Level Interaction Insights into Carbon Utilization and Element Cycling Functions of Hydrothermarchaeota in Hydrothermal Sediment.</title>
        <authorList>
            <person name="Zhou Z."/>
            <person name="Liu Y."/>
            <person name="Xu W."/>
            <person name="Pan J."/>
            <person name="Luo Z.H."/>
            <person name="Li M."/>
        </authorList>
    </citation>
    <scope>NUCLEOTIDE SEQUENCE [LARGE SCALE GENOMIC DNA]</scope>
    <source>
        <strain evidence="4">SpSt-1217</strain>
    </source>
</reference>